<organism evidence="1 2">
    <name type="scientific">Caerostris extrusa</name>
    <name type="common">Bark spider</name>
    <name type="synonym">Caerostris bankana</name>
    <dbReference type="NCBI Taxonomy" id="172846"/>
    <lineage>
        <taxon>Eukaryota</taxon>
        <taxon>Metazoa</taxon>
        <taxon>Ecdysozoa</taxon>
        <taxon>Arthropoda</taxon>
        <taxon>Chelicerata</taxon>
        <taxon>Arachnida</taxon>
        <taxon>Araneae</taxon>
        <taxon>Araneomorphae</taxon>
        <taxon>Entelegynae</taxon>
        <taxon>Araneoidea</taxon>
        <taxon>Araneidae</taxon>
        <taxon>Caerostris</taxon>
    </lineage>
</organism>
<evidence type="ECO:0000313" key="1">
    <source>
        <dbReference type="EMBL" id="GIY48243.1"/>
    </source>
</evidence>
<gene>
    <name evidence="1" type="ORF">CEXT_181191</name>
</gene>
<accession>A0AAV4TVK4</accession>
<protein>
    <submittedName>
        <fullName evidence="1">Uncharacterized protein</fullName>
    </submittedName>
</protein>
<comment type="caution">
    <text evidence="1">The sequence shown here is derived from an EMBL/GenBank/DDBJ whole genome shotgun (WGS) entry which is preliminary data.</text>
</comment>
<dbReference type="EMBL" id="BPLR01011689">
    <property type="protein sequence ID" value="GIY48243.1"/>
    <property type="molecule type" value="Genomic_DNA"/>
</dbReference>
<sequence length="360" mass="40667">MSQNIRYLQNNKRTSLLRRSDDVIEQSNAFDGLSFHNPATERYFHQGVKFPRSANYLMSNISSILNNQLSELPRDPFSESIAYHRSSVDSPVRNLTHFSKMKPTNATGETDATKDFKTPKDYVKNYPNLTISSEEHATSRKFETTTSKSPKTLLNFVQSSTEKSTSSTVPTTMTNNTEALTTAKKLITSTEMLTTTQELKTATEALTTATEGLTTATEELTTMQKIPTTLEINVKDLSTEYPPIAMNVNKTPIPLKTKENLNNSHELLQRVIKEETSDISEMGDLKFDYSTPVSFPDNSNINYTTDDVIQIQLFGDFGAYAISPREKKALVNQIKKGLFEDWKRMDLLLLELLASQHSFW</sequence>
<evidence type="ECO:0000313" key="2">
    <source>
        <dbReference type="Proteomes" id="UP001054945"/>
    </source>
</evidence>
<proteinExistence type="predicted"/>
<dbReference type="Proteomes" id="UP001054945">
    <property type="component" value="Unassembled WGS sequence"/>
</dbReference>
<dbReference type="AlphaFoldDB" id="A0AAV4TVK4"/>
<keyword evidence="2" id="KW-1185">Reference proteome</keyword>
<reference evidence="1 2" key="1">
    <citation type="submission" date="2021-06" db="EMBL/GenBank/DDBJ databases">
        <title>Caerostris extrusa draft genome.</title>
        <authorList>
            <person name="Kono N."/>
            <person name="Arakawa K."/>
        </authorList>
    </citation>
    <scope>NUCLEOTIDE SEQUENCE [LARGE SCALE GENOMIC DNA]</scope>
</reference>
<name>A0AAV4TVK4_CAEEX</name>